<organism evidence="1">
    <name type="scientific">Solanum chacoense</name>
    <name type="common">Chaco potato</name>
    <dbReference type="NCBI Taxonomy" id="4108"/>
    <lineage>
        <taxon>Eukaryota</taxon>
        <taxon>Viridiplantae</taxon>
        <taxon>Streptophyta</taxon>
        <taxon>Embryophyta</taxon>
        <taxon>Tracheophyta</taxon>
        <taxon>Spermatophyta</taxon>
        <taxon>Magnoliopsida</taxon>
        <taxon>eudicotyledons</taxon>
        <taxon>Gunneridae</taxon>
        <taxon>Pentapetalae</taxon>
        <taxon>asterids</taxon>
        <taxon>lamiids</taxon>
        <taxon>Solanales</taxon>
        <taxon>Solanaceae</taxon>
        <taxon>Solanoideae</taxon>
        <taxon>Solaneae</taxon>
        <taxon>Solanum</taxon>
    </lineage>
</organism>
<name>A0A0V0GVK0_SOLCH</name>
<accession>A0A0V0GVK0</accession>
<dbReference type="AlphaFoldDB" id="A0A0V0GVK0"/>
<reference evidence="1" key="1">
    <citation type="submission" date="2015-12" db="EMBL/GenBank/DDBJ databases">
        <title>Gene expression during late stages of embryo sac development: a critical building block for successful pollen-pistil interactions.</title>
        <authorList>
            <person name="Liu Y."/>
            <person name="Joly V."/>
            <person name="Sabar M."/>
            <person name="Matton D.P."/>
        </authorList>
    </citation>
    <scope>NUCLEOTIDE SEQUENCE</scope>
</reference>
<protein>
    <submittedName>
        <fullName evidence="1">Putative ovule protein</fullName>
    </submittedName>
</protein>
<evidence type="ECO:0000313" key="1">
    <source>
        <dbReference type="EMBL" id="JAP12120.1"/>
    </source>
</evidence>
<proteinExistence type="predicted"/>
<dbReference type="EMBL" id="GEDG01030106">
    <property type="protein sequence ID" value="JAP12120.1"/>
    <property type="molecule type" value="Transcribed_RNA"/>
</dbReference>
<sequence length="139" mass="16730">MKHQRSLLLKQLPQRKQLLSLLLKQLLNLRQIQHQSQPKNQRSLLLKQLLSLQLIQHQLQSKKYQRNSPRPRSMLMLEPPQHPLIRAMHMYKQILIAKSYKHYKCSQCYQVRIPREREAQGWRSRVETYSRASLLPLCC</sequence>